<evidence type="ECO:0000313" key="2">
    <source>
        <dbReference type="Proteomes" id="UP000094444"/>
    </source>
</evidence>
<dbReference type="EMBL" id="MAVT02000216">
    <property type="protein sequence ID" value="POS78052.1"/>
    <property type="molecule type" value="Genomic_DNA"/>
</dbReference>
<proteinExistence type="predicted"/>
<name>A0A2P5I6C0_DIAHE</name>
<dbReference type="OrthoDB" id="5220268at2759"/>
<dbReference type="Proteomes" id="UP000094444">
    <property type="component" value="Unassembled WGS sequence"/>
</dbReference>
<organism evidence="1 2">
    <name type="scientific">Diaporthe helianthi</name>
    <dbReference type="NCBI Taxonomy" id="158607"/>
    <lineage>
        <taxon>Eukaryota</taxon>
        <taxon>Fungi</taxon>
        <taxon>Dikarya</taxon>
        <taxon>Ascomycota</taxon>
        <taxon>Pezizomycotina</taxon>
        <taxon>Sordariomycetes</taxon>
        <taxon>Sordariomycetidae</taxon>
        <taxon>Diaporthales</taxon>
        <taxon>Diaporthaceae</taxon>
        <taxon>Diaporthe</taxon>
    </lineage>
</organism>
<keyword evidence="2" id="KW-1185">Reference proteome</keyword>
<protein>
    <submittedName>
        <fullName evidence="1">Uncharacterized protein</fullName>
    </submittedName>
</protein>
<comment type="caution">
    <text evidence="1">The sequence shown here is derived from an EMBL/GenBank/DDBJ whole genome shotgun (WGS) entry which is preliminary data.</text>
</comment>
<gene>
    <name evidence="1" type="ORF">DHEL01_v203538</name>
</gene>
<evidence type="ECO:0000313" key="1">
    <source>
        <dbReference type="EMBL" id="POS78052.1"/>
    </source>
</evidence>
<sequence length="75" mass="8439">MMPLIESWVQRMMLDYMNNMSGWITQYQREVVARPNAGLLALHKERVIDVSAVPKVIRGPVFSAYPALASSRSCG</sequence>
<dbReference type="AlphaFoldDB" id="A0A2P5I6C0"/>
<reference evidence="1" key="1">
    <citation type="submission" date="2017-09" db="EMBL/GenBank/DDBJ databases">
        <title>Polyketide synthases of a Diaporthe helianthi virulent isolate.</title>
        <authorList>
            <person name="Baroncelli R."/>
        </authorList>
    </citation>
    <scope>NUCLEOTIDE SEQUENCE [LARGE SCALE GENOMIC DNA]</scope>
    <source>
        <strain evidence="1">7/96</strain>
    </source>
</reference>
<dbReference type="InParanoid" id="A0A2P5I6C0"/>
<accession>A0A2P5I6C0</accession>